<feature type="transmembrane region" description="Helical" evidence="5">
    <location>
        <begin position="348"/>
        <end position="367"/>
    </location>
</feature>
<dbReference type="AlphaFoldDB" id="A0A4U5MU40"/>
<dbReference type="OrthoDB" id="5800536at2759"/>
<feature type="transmembrane region" description="Helical" evidence="5">
    <location>
        <begin position="247"/>
        <end position="268"/>
    </location>
</feature>
<accession>A0A4U5MU40</accession>
<evidence type="ECO:0000313" key="7">
    <source>
        <dbReference type="EMBL" id="TKR73306.1"/>
    </source>
</evidence>
<evidence type="ECO:0000256" key="1">
    <source>
        <dbReference type="ARBA" id="ARBA00004370"/>
    </source>
</evidence>
<evidence type="ECO:0000256" key="2">
    <source>
        <dbReference type="ARBA" id="ARBA00022692"/>
    </source>
</evidence>
<proteinExistence type="predicted"/>
<feature type="transmembrane region" description="Helical" evidence="5">
    <location>
        <begin position="302"/>
        <end position="327"/>
    </location>
</feature>
<evidence type="ECO:0000313" key="8">
    <source>
        <dbReference type="Proteomes" id="UP000298663"/>
    </source>
</evidence>
<dbReference type="GO" id="GO:0016020">
    <property type="term" value="C:membrane"/>
    <property type="evidence" value="ECO:0007669"/>
    <property type="project" value="UniProtKB-SubCell"/>
</dbReference>
<comment type="subcellular location">
    <subcellularLocation>
        <location evidence="1">Membrane</location>
    </subcellularLocation>
</comment>
<keyword evidence="3 5" id="KW-1133">Transmembrane helix</keyword>
<keyword evidence="2 5" id="KW-0812">Transmembrane</keyword>
<dbReference type="PANTHER" id="PTHR23017:SF3">
    <property type="entry name" value="G-PROTEIN COUPLED RECEPTORS FAMILY 1 PROFILE DOMAIN-CONTAINING PROTEIN"/>
    <property type="match status" value="1"/>
</dbReference>
<reference evidence="7 8" key="1">
    <citation type="journal article" date="2015" name="Genome Biol.">
        <title>Comparative genomics of Steinernema reveals deeply conserved gene regulatory networks.</title>
        <authorList>
            <person name="Dillman A.R."/>
            <person name="Macchietto M."/>
            <person name="Porter C.F."/>
            <person name="Rogers A."/>
            <person name="Williams B."/>
            <person name="Antoshechkin I."/>
            <person name="Lee M.M."/>
            <person name="Goodwin Z."/>
            <person name="Lu X."/>
            <person name="Lewis E.E."/>
            <person name="Goodrich-Blair H."/>
            <person name="Stock S.P."/>
            <person name="Adams B.J."/>
            <person name="Sternberg P.W."/>
            <person name="Mortazavi A."/>
        </authorList>
    </citation>
    <scope>NUCLEOTIDE SEQUENCE [LARGE SCALE GENOMIC DNA]</scope>
    <source>
        <strain evidence="7 8">ALL</strain>
    </source>
</reference>
<dbReference type="CDD" id="cd00637">
    <property type="entry name" value="7tm_classA_rhodopsin-like"/>
    <property type="match status" value="1"/>
</dbReference>
<feature type="transmembrane region" description="Helical" evidence="5">
    <location>
        <begin position="132"/>
        <end position="156"/>
    </location>
</feature>
<dbReference type="SUPFAM" id="SSF81321">
    <property type="entry name" value="Family A G protein-coupled receptor-like"/>
    <property type="match status" value="1"/>
</dbReference>
<dbReference type="Proteomes" id="UP000298663">
    <property type="component" value="Unassembled WGS sequence"/>
</dbReference>
<evidence type="ECO:0000256" key="5">
    <source>
        <dbReference type="SAM" id="Phobius"/>
    </source>
</evidence>
<dbReference type="InterPro" id="IPR019430">
    <property type="entry name" value="7TM_GPCR_serpentine_rcpt_Srx"/>
</dbReference>
<dbReference type="PROSITE" id="PS50262">
    <property type="entry name" value="G_PROTEIN_RECEP_F1_2"/>
    <property type="match status" value="1"/>
</dbReference>
<dbReference type="Gene3D" id="1.20.1070.10">
    <property type="entry name" value="Rhodopsin 7-helix transmembrane proteins"/>
    <property type="match status" value="1"/>
</dbReference>
<protein>
    <recommendedName>
        <fullName evidence="6">G-protein coupled receptors family 1 profile domain-containing protein</fullName>
    </recommendedName>
</protein>
<reference evidence="7 8" key="2">
    <citation type="journal article" date="2019" name="G3 (Bethesda)">
        <title>Hybrid Assembly of the Genome of the Entomopathogenic Nematode Steinernema carpocapsae Identifies the X-Chromosome.</title>
        <authorList>
            <person name="Serra L."/>
            <person name="Macchietto M."/>
            <person name="Macias-Munoz A."/>
            <person name="McGill C.J."/>
            <person name="Rodriguez I.M."/>
            <person name="Rodriguez B."/>
            <person name="Murad R."/>
            <person name="Mortazavi A."/>
        </authorList>
    </citation>
    <scope>NUCLEOTIDE SEQUENCE [LARGE SCALE GENOMIC DNA]</scope>
    <source>
        <strain evidence="7 8">ALL</strain>
    </source>
</reference>
<dbReference type="EMBL" id="AZBU02000006">
    <property type="protein sequence ID" value="TKR73306.1"/>
    <property type="molecule type" value="Genomic_DNA"/>
</dbReference>
<keyword evidence="8" id="KW-1185">Reference proteome</keyword>
<keyword evidence="4 5" id="KW-0472">Membrane</keyword>
<feature type="transmembrane region" description="Helical" evidence="5">
    <location>
        <begin position="373"/>
        <end position="397"/>
    </location>
</feature>
<name>A0A4U5MU40_STECR</name>
<dbReference type="Pfam" id="PF10328">
    <property type="entry name" value="7TM_GPCR_Srx"/>
    <property type="match status" value="1"/>
</dbReference>
<organism evidence="7 8">
    <name type="scientific">Steinernema carpocapsae</name>
    <name type="common">Entomopathogenic nematode</name>
    <dbReference type="NCBI Taxonomy" id="34508"/>
    <lineage>
        <taxon>Eukaryota</taxon>
        <taxon>Metazoa</taxon>
        <taxon>Ecdysozoa</taxon>
        <taxon>Nematoda</taxon>
        <taxon>Chromadorea</taxon>
        <taxon>Rhabditida</taxon>
        <taxon>Tylenchina</taxon>
        <taxon>Panagrolaimomorpha</taxon>
        <taxon>Strongyloidoidea</taxon>
        <taxon>Steinernematidae</taxon>
        <taxon>Steinernema</taxon>
    </lineage>
</organism>
<feature type="transmembrane region" description="Helical" evidence="5">
    <location>
        <begin position="204"/>
        <end position="226"/>
    </location>
</feature>
<evidence type="ECO:0000256" key="3">
    <source>
        <dbReference type="ARBA" id="ARBA00022989"/>
    </source>
</evidence>
<dbReference type="InterPro" id="IPR017452">
    <property type="entry name" value="GPCR_Rhodpsn_7TM"/>
</dbReference>
<feature type="domain" description="G-protein coupled receptors family 1 profile" evidence="6">
    <location>
        <begin position="147"/>
        <end position="397"/>
    </location>
</feature>
<evidence type="ECO:0000259" key="6">
    <source>
        <dbReference type="PROSITE" id="PS50262"/>
    </source>
</evidence>
<comment type="caution">
    <text evidence="7">The sequence shown here is derived from an EMBL/GenBank/DDBJ whole genome shotgun (WGS) entry which is preliminary data.</text>
</comment>
<gene>
    <name evidence="7" type="ORF">L596_020630</name>
</gene>
<sequence length="450" mass="50721">MDEVDAIGINPTETEPTAIKPTSMVLYCIVCLNDCSAKGDLDVSNSTKSALEASKFLPLLFPRRSTDLSDNPVLQLLLSDLDQATQLKVCNLISHHYRVNLSQTNTMSSVNNTFVYGFELMGRGTPNTTDQIVGSAIFTLSLSAFILGLYNLYVIWKMPIFHNAFGYFWFSRTVGEVMSNLVHVVYSGPLTFFQYNFFSPPFGIAAFTIGYYFTLQACVMHQVVSANRMLAVCIPLKYRSVFSKRNITYLIILCWVEVIPIMASYFVFPCNEIGYSPTLYEYVFVKCDPNIERDFSWSGTVANRFCFVVCFAAMFCDVVTLVKIILIKRSGIQQKNFSRDVRFFGQTSVQNLTMMVALTLVVLVNNSTTEDGLILQIFAFCTLILTQLNNALALILFNPEVRDRFIGKKRDYSDKYNTNIATNSVCNRIAPNRGPLTFEPLNNDNMSKSS</sequence>
<dbReference type="PANTHER" id="PTHR23017">
    <property type="entry name" value="SERPENTINE RECEPTOR, CLASS X"/>
    <property type="match status" value="1"/>
</dbReference>
<evidence type="ECO:0000256" key="4">
    <source>
        <dbReference type="ARBA" id="ARBA00023136"/>
    </source>
</evidence>